<dbReference type="Gene3D" id="3.30.200.20">
    <property type="entry name" value="Phosphorylase Kinase, domain 1"/>
    <property type="match status" value="1"/>
</dbReference>
<evidence type="ECO:0000256" key="1">
    <source>
        <dbReference type="ARBA" id="ARBA00006529"/>
    </source>
</evidence>
<dbReference type="Proteomes" id="UP000276133">
    <property type="component" value="Unassembled WGS sequence"/>
</dbReference>
<accession>A0A3M7T7D3</accession>
<dbReference type="AlphaFoldDB" id="A0A3M7T7D3"/>
<evidence type="ECO:0000256" key="4">
    <source>
        <dbReference type="ARBA" id="ARBA00022741"/>
    </source>
</evidence>
<dbReference type="SMART" id="SM00220">
    <property type="entry name" value="S_TKc"/>
    <property type="match status" value="1"/>
</dbReference>
<comment type="similarity">
    <text evidence="1">Belongs to the protein kinase superfamily. STE Ser/Thr protein kinase family. MAP kinase kinase kinase subfamily.</text>
</comment>
<dbReference type="STRING" id="10195.A0A3M7T7D3"/>
<reference evidence="9 10" key="1">
    <citation type="journal article" date="2018" name="Sci. Rep.">
        <title>Genomic signatures of local adaptation to the degree of environmental predictability in rotifers.</title>
        <authorList>
            <person name="Franch-Gras L."/>
            <person name="Hahn C."/>
            <person name="Garcia-Roger E.M."/>
            <person name="Carmona M.J."/>
            <person name="Serra M."/>
            <person name="Gomez A."/>
        </authorList>
    </citation>
    <scope>NUCLEOTIDE SEQUENCE [LARGE SCALE GENOMIC DNA]</scope>
    <source>
        <strain evidence="9">HYR1</strain>
    </source>
</reference>
<dbReference type="Gene3D" id="1.10.510.10">
    <property type="entry name" value="Transferase(Phosphotransferase) domain 1"/>
    <property type="match status" value="1"/>
</dbReference>
<keyword evidence="4 7" id="KW-0547">Nucleotide-binding</keyword>
<keyword evidence="10" id="KW-1185">Reference proteome</keyword>
<feature type="domain" description="Protein kinase" evidence="8">
    <location>
        <begin position="11"/>
        <end position="269"/>
    </location>
</feature>
<evidence type="ECO:0000256" key="2">
    <source>
        <dbReference type="ARBA" id="ARBA00022527"/>
    </source>
</evidence>
<dbReference type="InterPro" id="IPR000719">
    <property type="entry name" value="Prot_kinase_dom"/>
</dbReference>
<dbReference type="GO" id="GO:0043123">
    <property type="term" value="P:positive regulation of canonical NF-kappaB signal transduction"/>
    <property type="evidence" value="ECO:0007669"/>
    <property type="project" value="TreeGrafter"/>
</dbReference>
<dbReference type="InterPro" id="IPR017441">
    <property type="entry name" value="Protein_kinase_ATP_BS"/>
</dbReference>
<dbReference type="Pfam" id="PF00069">
    <property type="entry name" value="Pkinase"/>
    <property type="match status" value="1"/>
</dbReference>
<dbReference type="EMBL" id="REGN01000173">
    <property type="protein sequence ID" value="RNA43839.1"/>
    <property type="molecule type" value="Genomic_DNA"/>
</dbReference>
<dbReference type="SUPFAM" id="SSF56112">
    <property type="entry name" value="Protein kinase-like (PK-like)"/>
    <property type="match status" value="1"/>
</dbReference>
<keyword evidence="2" id="KW-0723">Serine/threonine-protein kinase</keyword>
<dbReference type="OrthoDB" id="10261027at2759"/>
<dbReference type="PANTHER" id="PTHR46716">
    <property type="entry name" value="MITOGEN-ACTIVATED PROTEIN KINASE KINASE KINASE 7"/>
    <property type="match status" value="1"/>
</dbReference>
<evidence type="ECO:0000313" key="9">
    <source>
        <dbReference type="EMBL" id="RNA43839.1"/>
    </source>
</evidence>
<dbReference type="GO" id="GO:0006955">
    <property type="term" value="P:immune response"/>
    <property type="evidence" value="ECO:0007669"/>
    <property type="project" value="TreeGrafter"/>
</dbReference>
<evidence type="ECO:0000256" key="7">
    <source>
        <dbReference type="PROSITE-ProRule" id="PRU10141"/>
    </source>
</evidence>
<proteinExistence type="inferred from homology"/>
<dbReference type="PROSITE" id="PS50011">
    <property type="entry name" value="PROTEIN_KINASE_DOM"/>
    <property type="match status" value="1"/>
</dbReference>
<keyword evidence="3" id="KW-0808">Transferase</keyword>
<dbReference type="GO" id="GO:0004709">
    <property type="term" value="F:MAP kinase kinase kinase activity"/>
    <property type="evidence" value="ECO:0007669"/>
    <property type="project" value="TreeGrafter"/>
</dbReference>
<dbReference type="GO" id="GO:0007254">
    <property type="term" value="P:JNK cascade"/>
    <property type="evidence" value="ECO:0007669"/>
    <property type="project" value="TreeGrafter"/>
</dbReference>
<dbReference type="InterPro" id="IPR011009">
    <property type="entry name" value="Kinase-like_dom_sf"/>
</dbReference>
<dbReference type="PROSITE" id="PS00107">
    <property type="entry name" value="PROTEIN_KINASE_ATP"/>
    <property type="match status" value="1"/>
</dbReference>
<protein>
    <recommendedName>
        <fullName evidence="8">Protein kinase domain-containing protein</fullName>
    </recommendedName>
</protein>
<gene>
    <name evidence="9" type="ORF">BpHYR1_026095</name>
</gene>
<organism evidence="9 10">
    <name type="scientific">Brachionus plicatilis</name>
    <name type="common">Marine rotifer</name>
    <name type="synonym">Brachionus muelleri</name>
    <dbReference type="NCBI Taxonomy" id="10195"/>
    <lineage>
        <taxon>Eukaryota</taxon>
        <taxon>Metazoa</taxon>
        <taxon>Spiralia</taxon>
        <taxon>Gnathifera</taxon>
        <taxon>Rotifera</taxon>
        <taxon>Eurotatoria</taxon>
        <taxon>Monogononta</taxon>
        <taxon>Pseudotrocha</taxon>
        <taxon>Ploima</taxon>
        <taxon>Brachionidae</taxon>
        <taxon>Brachionus</taxon>
    </lineage>
</organism>
<keyword evidence="6 7" id="KW-0067">ATP-binding</keyword>
<dbReference type="PANTHER" id="PTHR46716:SF1">
    <property type="entry name" value="MITOGEN-ACTIVATED PROTEIN KINASE KINASE KINASE 7"/>
    <property type="match status" value="1"/>
</dbReference>
<dbReference type="GO" id="GO:0005524">
    <property type="term" value="F:ATP binding"/>
    <property type="evidence" value="ECO:0007669"/>
    <property type="project" value="UniProtKB-UniRule"/>
</dbReference>
<feature type="binding site" evidence="7">
    <location>
        <position position="38"/>
    </location>
    <ligand>
        <name>ATP</name>
        <dbReference type="ChEBI" id="CHEBI:30616"/>
    </ligand>
</feature>
<sequence length="424" mass="49012">METEEAEPLNFKIVCFLGSGTNAQVKKVEFNNKIRAAKIFYRDSRKDREFKSEVKILKQISHPNIIEIFAYGICIDHDLETNCIIMEYADFGSLHNVLHESNYEYSINHAISWLMQCSDGINYLHCLKPKPNIHRDLKPLNLLLMNGGKLLKICDFGTACDIHTIMTEDKGSPCWMAPEILIGNNYDEKCDVYSYTITAWEVLARLTPYFNIPQANKYAILMGVSMQGLRPCPIQKCPRVLKLILDRGMDGDPKKRPSMQKIFDIMLYLNKLFNTEELEPLGEHSETLNLKEIHSESTSGVSTMIKTEFHYNSSFLRTDSRNSLLNNDNQNFLSPAFNRQSQARYSAHTFEHKKPLSGHKRSISYGHDFKINEKLTEKEKLLNELYNRVETLIYDPIEPVPNDQLSNEIYQEHLWFLGTILKAK</sequence>
<comment type="caution">
    <text evidence="9">The sequence shown here is derived from an EMBL/GenBank/DDBJ whole genome shotgun (WGS) entry which is preliminary data.</text>
</comment>
<evidence type="ECO:0000313" key="10">
    <source>
        <dbReference type="Proteomes" id="UP000276133"/>
    </source>
</evidence>
<evidence type="ECO:0000256" key="3">
    <source>
        <dbReference type="ARBA" id="ARBA00022679"/>
    </source>
</evidence>
<keyword evidence="5" id="KW-0418">Kinase</keyword>
<name>A0A3M7T7D3_BRAPC</name>
<evidence type="ECO:0000256" key="6">
    <source>
        <dbReference type="ARBA" id="ARBA00022840"/>
    </source>
</evidence>
<evidence type="ECO:0000256" key="5">
    <source>
        <dbReference type="ARBA" id="ARBA00022777"/>
    </source>
</evidence>
<evidence type="ECO:0000259" key="8">
    <source>
        <dbReference type="PROSITE" id="PS50011"/>
    </source>
</evidence>